<dbReference type="PANTHER" id="PTHR32285">
    <property type="entry name" value="PROTEIN TRICHOME BIREFRINGENCE-LIKE 9-RELATED"/>
    <property type="match status" value="1"/>
</dbReference>
<dbReference type="GO" id="GO:0016413">
    <property type="term" value="F:O-acetyltransferase activity"/>
    <property type="evidence" value="ECO:0007669"/>
    <property type="project" value="InterPro"/>
</dbReference>
<protein>
    <recommendedName>
        <fullName evidence="2">Trichome birefringence-like C-terminal domain-containing protein</fullName>
    </recommendedName>
</protein>
<comment type="similarity">
    <text evidence="1">Belongs to the PC-esterase family. TBL subfamily.</text>
</comment>
<name>A0AAV0CYS8_9ASTE</name>
<accession>A0AAV0CYS8</accession>
<dbReference type="InterPro" id="IPR026057">
    <property type="entry name" value="TBL_C"/>
</dbReference>
<evidence type="ECO:0000313" key="3">
    <source>
        <dbReference type="EMBL" id="CAH9088908.1"/>
    </source>
</evidence>
<reference evidence="3" key="1">
    <citation type="submission" date="2022-07" db="EMBL/GenBank/DDBJ databases">
        <authorList>
            <person name="Macas J."/>
            <person name="Novak P."/>
            <person name="Neumann P."/>
        </authorList>
    </citation>
    <scope>NUCLEOTIDE SEQUENCE</scope>
</reference>
<keyword evidence="4" id="KW-1185">Reference proteome</keyword>
<evidence type="ECO:0000313" key="4">
    <source>
        <dbReference type="Proteomes" id="UP001152523"/>
    </source>
</evidence>
<feature type="domain" description="Trichome birefringence-like C-terminal" evidence="2">
    <location>
        <begin position="1"/>
        <end position="265"/>
    </location>
</feature>
<comment type="caution">
    <text evidence="3">The sequence shown here is derived from an EMBL/GenBank/DDBJ whole genome shotgun (WGS) entry which is preliminary data.</text>
</comment>
<dbReference type="EMBL" id="CAMAPF010000060">
    <property type="protein sequence ID" value="CAH9088908.1"/>
    <property type="molecule type" value="Genomic_DNA"/>
</dbReference>
<dbReference type="InterPro" id="IPR029962">
    <property type="entry name" value="TBL"/>
</dbReference>
<organism evidence="3 4">
    <name type="scientific">Cuscuta epithymum</name>
    <dbReference type="NCBI Taxonomy" id="186058"/>
    <lineage>
        <taxon>Eukaryota</taxon>
        <taxon>Viridiplantae</taxon>
        <taxon>Streptophyta</taxon>
        <taxon>Embryophyta</taxon>
        <taxon>Tracheophyta</taxon>
        <taxon>Spermatophyta</taxon>
        <taxon>Magnoliopsida</taxon>
        <taxon>eudicotyledons</taxon>
        <taxon>Gunneridae</taxon>
        <taxon>Pentapetalae</taxon>
        <taxon>asterids</taxon>
        <taxon>lamiids</taxon>
        <taxon>Solanales</taxon>
        <taxon>Convolvulaceae</taxon>
        <taxon>Cuscuteae</taxon>
        <taxon>Cuscuta</taxon>
        <taxon>Cuscuta subgen. Cuscuta</taxon>
    </lineage>
</organism>
<evidence type="ECO:0000259" key="2">
    <source>
        <dbReference type="Pfam" id="PF13839"/>
    </source>
</evidence>
<evidence type="ECO:0000256" key="1">
    <source>
        <dbReference type="ARBA" id="ARBA00007727"/>
    </source>
</evidence>
<dbReference type="Proteomes" id="UP001152523">
    <property type="component" value="Unassembled WGS sequence"/>
</dbReference>
<dbReference type="AlphaFoldDB" id="A0AAV0CYS8"/>
<dbReference type="GO" id="GO:0005794">
    <property type="term" value="C:Golgi apparatus"/>
    <property type="evidence" value="ECO:0007669"/>
    <property type="project" value="TreeGrafter"/>
</dbReference>
<dbReference type="PANTHER" id="PTHR32285:SF19">
    <property type="entry name" value="PROTEIN TRICHOME BIREFRINGENCE-LIKE 6"/>
    <property type="match status" value="1"/>
</dbReference>
<sequence length="275" mass="31615">MRGKRVVFVGDSINRNQWESMLCLLMGAVKDQSKVYETHGRRITKENGNYCFKFVDYKCTVEFYVTHFLVRESRAWIGKKQGQTLRIDSIDKGSSTWMGADILVFNTASWWTHYKTKAGMNYYQEGDQVHEHLDVSIAYRRALTTWASWVDTYINPAKTQVFFRASSPSHFSGGRWNSGGHCGDASRPLNESHSSSSYLEKNRIVEEVITEMKTPVTILNITGLSGYRIDGHPSIYGSRYSNGVQDCSHWCLPGVPDTWNQMLYYHIQLAHKKRL</sequence>
<dbReference type="Pfam" id="PF13839">
    <property type="entry name" value="PC-Esterase"/>
    <property type="match status" value="1"/>
</dbReference>
<proteinExistence type="inferred from homology"/>
<gene>
    <name evidence="3" type="ORF">CEPIT_LOCUS10663</name>
</gene>